<dbReference type="Gene3D" id="3.30.2010.10">
    <property type="entry name" value="Metalloproteases ('zincins'), catalytic domain"/>
    <property type="match status" value="1"/>
</dbReference>
<keyword evidence="2" id="KW-1003">Cell membrane</keyword>
<comment type="caution">
    <text evidence="14">The sequence shown here is derived from an EMBL/GenBank/DDBJ whole genome shotgun (WGS) entry which is preliminary data.</text>
</comment>
<feature type="domain" description="Peptidase M48" evidence="13">
    <location>
        <begin position="80"/>
        <end position="283"/>
    </location>
</feature>
<dbReference type="RefSeq" id="WP_345389565.1">
    <property type="nucleotide sequence ID" value="NZ_BAABLA010000002.1"/>
</dbReference>
<dbReference type="Pfam" id="PF01435">
    <property type="entry name" value="Peptidase_M48"/>
    <property type="match status" value="1"/>
</dbReference>
<evidence type="ECO:0000256" key="10">
    <source>
        <dbReference type="ARBA" id="ARBA00023136"/>
    </source>
</evidence>
<keyword evidence="7 11" id="KW-0862">Zinc</keyword>
<name>A0ABW2C635_9PSEU</name>
<comment type="cofactor">
    <cofactor evidence="11">
        <name>Zn(2+)</name>
        <dbReference type="ChEBI" id="CHEBI:29105"/>
    </cofactor>
    <text evidence="11">Binds 1 zinc ion per subunit.</text>
</comment>
<dbReference type="Proteomes" id="UP001596337">
    <property type="component" value="Unassembled WGS sequence"/>
</dbReference>
<feature type="transmembrane region" description="Helical" evidence="12">
    <location>
        <begin position="166"/>
        <end position="188"/>
    </location>
</feature>
<keyword evidence="4 12" id="KW-0812">Transmembrane</keyword>
<keyword evidence="9 11" id="KW-0482">Metalloprotease</keyword>
<proteinExistence type="inferred from homology"/>
<protein>
    <submittedName>
        <fullName evidence="14">Zinc metalloprotease HtpX</fullName>
    </submittedName>
</protein>
<evidence type="ECO:0000313" key="15">
    <source>
        <dbReference type="Proteomes" id="UP001596337"/>
    </source>
</evidence>
<dbReference type="EMBL" id="JBHSXX010000001">
    <property type="protein sequence ID" value="MFC6870244.1"/>
    <property type="molecule type" value="Genomic_DNA"/>
</dbReference>
<keyword evidence="6 11" id="KW-0378">Hydrolase</keyword>
<keyword evidence="15" id="KW-1185">Reference proteome</keyword>
<dbReference type="PANTHER" id="PTHR43221:SF1">
    <property type="entry name" value="PROTEASE HTPX"/>
    <property type="match status" value="1"/>
</dbReference>
<evidence type="ECO:0000256" key="2">
    <source>
        <dbReference type="ARBA" id="ARBA00022475"/>
    </source>
</evidence>
<evidence type="ECO:0000256" key="8">
    <source>
        <dbReference type="ARBA" id="ARBA00022989"/>
    </source>
</evidence>
<evidence type="ECO:0000256" key="9">
    <source>
        <dbReference type="ARBA" id="ARBA00023049"/>
    </source>
</evidence>
<evidence type="ECO:0000256" key="5">
    <source>
        <dbReference type="ARBA" id="ARBA00022723"/>
    </source>
</evidence>
<evidence type="ECO:0000256" key="3">
    <source>
        <dbReference type="ARBA" id="ARBA00022670"/>
    </source>
</evidence>
<dbReference type="InterPro" id="IPR001915">
    <property type="entry name" value="Peptidase_M48"/>
</dbReference>
<keyword evidence="8 12" id="KW-1133">Transmembrane helix</keyword>
<evidence type="ECO:0000256" key="4">
    <source>
        <dbReference type="ARBA" id="ARBA00022692"/>
    </source>
</evidence>
<comment type="similarity">
    <text evidence="11">Belongs to the peptidase M48 family.</text>
</comment>
<feature type="transmembrane region" description="Helical" evidence="12">
    <location>
        <begin position="194"/>
        <end position="214"/>
    </location>
</feature>
<evidence type="ECO:0000259" key="13">
    <source>
        <dbReference type="Pfam" id="PF01435"/>
    </source>
</evidence>
<keyword evidence="3 11" id="KW-0645">Protease</keyword>
<comment type="subcellular location">
    <subcellularLocation>
        <location evidence="1">Cell membrane</location>
        <topology evidence="1">Multi-pass membrane protein</topology>
    </subcellularLocation>
</comment>
<sequence length="318" mass="34493">MAVLDTRVLRRQKIRNVAQGALLLAAMVGVLGLAGWLLFGKQALLWVLAGGAIIALLRPRVPARWVLSMYGARPLPRHAAPHLHRIVAVLAQRAGLRYSPGLYYVASPTANAFAVGEDDDAALAVTDGLLRRLTTRQLAGVLAHEVSHIRNGDTAIMSLSDSIGRFVQVMSYVGLASIILTLPLTLSAGDPTPLLLSGVFVVLPNLVTLLQLALARSREYEADLEGVSLTGDPEGLAQGLIVLERLEGRIWERTMVPHGRSSDTLLLRTHPPTAERVRRLAELTPVRQRHLGVDRPVTLAGYPQVATAPRLRIPGIRW</sequence>
<evidence type="ECO:0000256" key="7">
    <source>
        <dbReference type="ARBA" id="ARBA00022833"/>
    </source>
</evidence>
<feature type="transmembrane region" description="Helical" evidence="12">
    <location>
        <begin position="44"/>
        <end position="61"/>
    </location>
</feature>
<dbReference type="PANTHER" id="PTHR43221">
    <property type="entry name" value="PROTEASE HTPX"/>
    <property type="match status" value="1"/>
</dbReference>
<evidence type="ECO:0000256" key="1">
    <source>
        <dbReference type="ARBA" id="ARBA00004651"/>
    </source>
</evidence>
<evidence type="ECO:0000256" key="11">
    <source>
        <dbReference type="RuleBase" id="RU003983"/>
    </source>
</evidence>
<dbReference type="CDD" id="cd07339">
    <property type="entry name" value="M48B_HtpX_like"/>
    <property type="match status" value="1"/>
</dbReference>
<organism evidence="14 15">
    <name type="scientific">Haloechinothrix salitolerans</name>
    <dbReference type="NCBI Taxonomy" id="926830"/>
    <lineage>
        <taxon>Bacteria</taxon>
        <taxon>Bacillati</taxon>
        <taxon>Actinomycetota</taxon>
        <taxon>Actinomycetes</taxon>
        <taxon>Pseudonocardiales</taxon>
        <taxon>Pseudonocardiaceae</taxon>
        <taxon>Haloechinothrix</taxon>
    </lineage>
</organism>
<accession>A0ABW2C635</accession>
<keyword evidence="5" id="KW-0479">Metal-binding</keyword>
<gene>
    <name evidence="14" type="ORF">ACFQGD_24200</name>
</gene>
<reference evidence="15" key="1">
    <citation type="journal article" date="2019" name="Int. J. Syst. Evol. Microbiol.">
        <title>The Global Catalogue of Microorganisms (GCM) 10K type strain sequencing project: providing services to taxonomists for standard genome sequencing and annotation.</title>
        <authorList>
            <consortium name="The Broad Institute Genomics Platform"/>
            <consortium name="The Broad Institute Genome Sequencing Center for Infectious Disease"/>
            <person name="Wu L."/>
            <person name="Ma J."/>
        </authorList>
    </citation>
    <scope>NUCLEOTIDE SEQUENCE [LARGE SCALE GENOMIC DNA]</scope>
    <source>
        <strain evidence="15">KCTC 32255</strain>
    </source>
</reference>
<keyword evidence="10 12" id="KW-0472">Membrane</keyword>
<evidence type="ECO:0000256" key="6">
    <source>
        <dbReference type="ARBA" id="ARBA00022801"/>
    </source>
</evidence>
<evidence type="ECO:0000256" key="12">
    <source>
        <dbReference type="SAM" id="Phobius"/>
    </source>
</evidence>
<feature type="transmembrane region" description="Helical" evidence="12">
    <location>
        <begin position="21"/>
        <end position="38"/>
    </location>
</feature>
<dbReference type="InterPro" id="IPR050083">
    <property type="entry name" value="HtpX_protease"/>
</dbReference>
<dbReference type="GO" id="GO:0008237">
    <property type="term" value="F:metallopeptidase activity"/>
    <property type="evidence" value="ECO:0007669"/>
    <property type="project" value="UniProtKB-KW"/>
</dbReference>
<evidence type="ECO:0000313" key="14">
    <source>
        <dbReference type="EMBL" id="MFC6870244.1"/>
    </source>
</evidence>